<protein>
    <submittedName>
        <fullName evidence="8">Branched-chain amino acid ABC transporter permease</fullName>
    </submittedName>
</protein>
<feature type="transmembrane region" description="Helical" evidence="7">
    <location>
        <begin position="136"/>
        <end position="153"/>
    </location>
</feature>
<dbReference type="InterPro" id="IPR001851">
    <property type="entry name" value="ABC_transp_permease"/>
</dbReference>
<evidence type="ECO:0000256" key="2">
    <source>
        <dbReference type="ARBA" id="ARBA00022475"/>
    </source>
</evidence>
<dbReference type="PANTHER" id="PTHR30482">
    <property type="entry name" value="HIGH-AFFINITY BRANCHED-CHAIN AMINO ACID TRANSPORT SYSTEM PERMEASE"/>
    <property type="match status" value="1"/>
</dbReference>
<feature type="transmembrane region" description="Helical" evidence="7">
    <location>
        <begin position="190"/>
        <end position="208"/>
    </location>
</feature>
<comment type="caution">
    <text evidence="8">The sequence shown here is derived from an EMBL/GenBank/DDBJ whole genome shotgun (WGS) entry which is preliminary data.</text>
</comment>
<dbReference type="Proteomes" id="UP000011625">
    <property type="component" value="Unassembled WGS sequence"/>
</dbReference>
<evidence type="ECO:0000256" key="3">
    <source>
        <dbReference type="ARBA" id="ARBA00022692"/>
    </source>
</evidence>
<feature type="compositionally biased region" description="Low complexity" evidence="6">
    <location>
        <begin position="360"/>
        <end position="379"/>
    </location>
</feature>
<gene>
    <name evidence="8" type="ORF">C450_08062</name>
</gene>
<feature type="transmembrane region" description="Helical" evidence="7">
    <location>
        <begin position="319"/>
        <end position="337"/>
    </location>
</feature>
<feature type="region of interest" description="Disordered" evidence="6">
    <location>
        <begin position="354"/>
        <end position="389"/>
    </location>
</feature>
<dbReference type="PANTHER" id="PTHR30482:SF10">
    <property type="entry name" value="HIGH-AFFINITY BRANCHED-CHAIN AMINO ACID TRANSPORT PROTEIN BRAE"/>
    <property type="match status" value="1"/>
</dbReference>
<accession>M0N6S0</accession>
<dbReference type="EMBL" id="AOME01000051">
    <property type="protein sequence ID" value="EMA53253.1"/>
    <property type="molecule type" value="Genomic_DNA"/>
</dbReference>
<evidence type="ECO:0000256" key="6">
    <source>
        <dbReference type="SAM" id="MobiDB-lite"/>
    </source>
</evidence>
<dbReference type="AlphaFoldDB" id="M0N6S0"/>
<keyword evidence="3 7" id="KW-0812">Transmembrane</keyword>
<comment type="subcellular location">
    <subcellularLocation>
        <location evidence="1">Cell membrane</location>
        <topology evidence="1">Multi-pass membrane protein</topology>
    </subcellularLocation>
</comment>
<evidence type="ECO:0000256" key="4">
    <source>
        <dbReference type="ARBA" id="ARBA00022989"/>
    </source>
</evidence>
<organism evidence="8 9">
    <name type="scientific">Halococcus salifodinae DSM 8989</name>
    <dbReference type="NCBI Taxonomy" id="1227456"/>
    <lineage>
        <taxon>Archaea</taxon>
        <taxon>Methanobacteriati</taxon>
        <taxon>Methanobacteriota</taxon>
        <taxon>Stenosarchaea group</taxon>
        <taxon>Halobacteria</taxon>
        <taxon>Halobacteriales</taxon>
        <taxon>Halococcaceae</taxon>
        <taxon>Halococcus</taxon>
    </lineage>
</organism>
<reference evidence="8 9" key="1">
    <citation type="journal article" date="2014" name="PLoS Genet.">
        <title>Phylogenetically driven sequencing of extremely halophilic archaea reveals strategies for static and dynamic osmo-response.</title>
        <authorList>
            <person name="Becker E.A."/>
            <person name="Seitzer P.M."/>
            <person name="Tritt A."/>
            <person name="Larsen D."/>
            <person name="Krusor M."/>
            <person name="Yao A.I."/>
            <person name="Wu D."/>
            <person name="Madern D."/>
            <person name="Eisen J.A."/>
            <person name="Darling A.E."/>
            <person name="Facciotti M.T."/>
        </authorList>
    </citation>
    <scope>NUCLEOTIDE SEQUENCE [LARGE SCALE GENOMIC DNA]</scope>
    <source>
        <strain evidence="8 9">DSM 8989</strain>
    </source>
</reference>
<keyword evidence="9" id="KW-1185">Reference proteome</keyword>
<dbReference type="CDD" id="cd06581">
    <property type="entry name" value="TM_PBP1_LivM_like"/>
    <property type="match status" value="1"/>
</dbReference>
<feature type="transmembrane region" description="Helical" evidence="7">
    <location>
        <begin position="239"/>
        <end position="259"/>
    </location>
</feature>
<keyword evidence="5 7" id="KW-0472">Membrane</keyword>
<dbReference type="GO" id="GO:0015658">
    <property type="term" value="F:branched-chain amino acid transmembrane transporter activity"/>
    <property type="evidence" value="ECO:0007669"/>
    <property type="project" value="InterPro"/>
</dbReference>
<evidence type="ECO:0000256" key="7">
    <source>
        <dbReference type="SAM" id="Phobius"/>
    </source>
</evidence>
<dbReference type="OrthoDB" id="30958at2157"/>
<dbReference type="GO" id="GO:0005886">
    <property type="term" value="C:plasma membrane"/>
    <property type="evidence" value="ECO:0007669"/>
    <property type="project" value="UniProtKB-SubCell"/>
</dbReference>
<name>M0N6S0_9EURY</name>
<evidence type="ECO:0000256" key="5">
    <source>
        <dbReference type="ARBA" id="ARBA00023136"/>
    </source>
</evidence>
<dbReference type="InterPro" id="IPR043428">
    <property type="entry name" value="LivM-like"/>
</dbReference>
<evidence type="ECO:0000256" key="1">
    <source>
        <dbReference type="ARBA" id="ARBA00004651"/>
    </source>
</evidence>
<feature type="transmembrane region" description="Helical" evidence="7">
    <location>
        <begin position="45"/>
        <end position="64"/>
    </location>
</feature>
<dbReference type="RefSeq" id="WP_005042340.1">
    <property type="nucleotide sequence ID" value="NZ_AOME01000051.1"/>
</dbReference>
<keyword evidence="2" id="KW-1003">Cell membrane</keyword>
<feature type="transmembrane region" description="Helical" evidence="7">
    <location>
        <begin position="21"/>
        <end position="39"/>
    </location>
</feature>
<evidence type="ECO:0000313" key="8">
    <source>
        <dbReference type="EMBL" id="EMA53253.1"/>
    </source>
</evidence>
<feature type="transmembrane region" description="Helical" evidence="7">
    <location>
        <begin position="107"/>
        <end position="129"/>
    </location>
</feature>
<dbReference type="Pfam" id="PF02653">
    <property type="entry name" value="BPD_transp_2"/>
    <property type="match status" value="1"/>
</dbReference>
<feature type="transmembrane region" description="Helical" evidence="7">
    <location>
        <begin position="76"/>
        <end position="95"/>
    </location>
</feature>
<keyword evidence="4 7" id="KW-1133">Transmembrane helix</keyword>
<evidence type="ECO:0000313" key="9">
    <source>
        <dbReference type="Proteomes" id="UP000011625"/>
    </source>
</evidence>
<proteinExistence type="predicted"/>
<dbReference type="PATRIC" id="fig|1227456.3.peg.1621"/>
<sequence length="389" mass="42612">MSALDSLRQRYASFSERRYATVVKALVGFGFLAVLPYVIEIDVMGMELAATLSLQVLILTLVFAYSAQAWNIMSGYTGQFSFGHAAFFGIGAYATQALAVDLAVNPWVGMLIGSVLAGIYGLCVGYLCFRYDLQGHYFALATLAFAELLRFMVVNAGELNGANGYFKPFPQDYGETFGLVAFQFQSDLPYYYVILAFLVIVTAVSWAIKRSWIGLYFFSIREDERAAASLGVPAYRYKMLGIGVSAFFTAWAGAFWSMYFNTIRPSTVFALFLNVELLLPAVVGGPGTLIGPIVGSFVVTPISEIARTTFSDISGLDRIIYGIFLVVIVIYSPKGVVEWPAMARRRVAAFRDRSRRDGMGTTAETGAAEATETPEQPETSPDADTQEDD</sequence>
<dbReference type="STRING" id="1227456.C450_08062"/>